<keyword evidence="1" id="KW-0472">Membrane</keyword>
<dbReference type="AlphaFoldDB" id="A0A5W5JTA4"/>
<name>A0A5W5JTA4_SALET</name>
<dbReference type="EMBL" id="AAHKMO010000005">
    <property type="protein sequence ID" value="EBX1943185.1"/>
    <property type="molecule type" value="Genomic_DNA"/>
</dbReference>
<accession>A0A5W5JTA4</accession>
<gene>
    <name evidence="2" type="ORF">DRD48_05780</name>
</gene>
<feature type="transmembrane region" description="Helical" evidence="1">
    <location>
        <begin position="6"/>
        <end position="26"/>
    </location>
</feature>
<keyword evidence="1" id="KW-1133">Transmembrane helix</keyword>
<sequence>MLDSFTLLPLSVVLVVAVLCLMRLFYSVETRSVALAGSHRKNALGQEHIYRSDDRSKDLLNQNPLP</sequence>
<comment type="caution">
    <text evidence="2">The sequence shown here is derived from an EMBL/GenBank/DDBJ whole genome shotgun (WGS) entry which is preliminary data.</text>
</comment>
<protein>
    <submittedName>
        <fullName evidence="2">Uncharacterized protein</fullName>
    </submittedName>
</protein>
<reference evidence="2" key="1">
    <citation type="submission" date="2018-06" db="EMBL/GenBank/DDBJ databases">
        <authorList>
            <person name="Ashton P.M."/>
            <person name="Dallman T."/>
            <person name="Nair S."/>
            <person name="De Pinna E."/>
            <person name="Peters T."/>
            <person name="Grant K."/>
        </authorList>
    </citation>
    <scope>NUCLEOTIDE SEQUENCE</scope>
    <source>
        <strain evidence="2">187601</strain>
    </source>
</reference>
<organism evidence="2">
    <name type="scientific">Salmonella enterica subsp. enterica serovar Saintpaul</name>
    <dbReference type="NCBI Taxonomy" id="90105"/>
    <lineage>
        <taxon>Bacteria</taxon>
        <taxon>Pseudomonadati</taxon>
        <taxon>Pseudomonadota</taxon>
        <taxon>Gammaproteobacteria</taxon>
        <taxon>Enterobacterales</taxon>
        <taxon>Enterobacteriaceae</taxon>
        <taxon>Salmonella</taxon>
    </lineage>
</organism>
<evidence type="ECO:0000313" key="2">
    <source>
        <dbReference type="EMBL" id="EBX1943185.1"/>
    </source>
</evidence>
<keyword evidence="1" id="KW-0812">Transmembrane</keyword>
<proteinExistence type="predicted"/>
<evidence type="ECO:0000256" key="1">
    <source>
        <dbReference type="SAM" id="Phobius"/>
    </source>
</evidence>